<feature type="region of interest" description="Disordered" evidence="1">
    <location>
        <begin position="1"/>
        <end position="88"/>
    </location>
</feature>
<feature type="compositionally biased region" description="Low complexity" evidence="1">
    <location>
        <begin position="405"/>
        <end position="421"/>
    </location>
</feature>
<evidence type="ECO:0000256" key="1">
    <source>
        <dbReference type="SAM" id="MobiDB-lite"/>
    </source>
</evidence>
<comment type="caution">
    <text evidence="2">The sequence shown here is derived from an EMBL/GenBank/DDBJ whole genome shotgun (WGS) entry which is preliminary data.</text>
</comment>
<evidence type="ECO:0000313" key="2">
    <source>
        <dbReference type="EMBL" id="KAI6652240.1"/>
    </source>
</evidence>
<sequence length="447" mass="48522">MSSIAALPGLTRREQSRNSGFGKNVYCTRRSPPKKIKITPKVISPPLTKVQSIPTTRSPPRRSPRNIPAEESPKSPLSTLSPSLKKASMMKPLRQTCGVMRLPIEYVRPDHTNSDDTMPEKLLQNGLFQGHWDNRLKSFYPVDGKTGEIMTPPPSTNPIHSSIIIQPNPVHADNMQGSAISNQTNSLHSAPIINKISSPPMQGSAGVFQSTKIHHAQQGIPISLNIMSSSLAPNLLSNTNHNLSPATVNQLHALLLKSPAKSEPEHPQIQPNCTTLQQPRLTKPIPSKPTAVTQGKPTNPMYIIQGQIPQNMQMGIGRGGQSHNFIQGSAPATGGSNLIQIVSNQTPAHTGGNKILINNSTALSNKEVLLLNPNAIGNTNNGQQQQIKLNTPNATQIIQNRPIIHPIPTSTSSTQQSQISDDSIRKQQLRIEQLKKQLLAAENTKTS</sequence>
<reference evidence="2 3" key="1">
    <citation type="journal article" date="2023" name="BMC Biol.">
        <title>The compact genome of the sponge Oopsacas minuta (Hexactinellida) is lacking key metazoan core genes.</title>
        <authorList>
            <person name="Santini S."/>
            <person name="Schenkelaars Q."/>
            <person name="Jourda C."/>
            <person name="Duchesne M."/>
            <person name="Belahbib H."/>
            <person name="Rocher C."/>
            <person name="Selva M."/>
            <person name="Riesgo A."/>
            <person name="Vervoort M."/>
            <person name="Leys S.P."/>
            <person name="Kodjabachian L."/>
            <person name="Le Bivic A."/>
            <person name="Borchiellini C."/>
            <person name="Claverie J.M."/>
            <person name="Renard E."/>
        </authorList>
    </citation>
    <scope>NUCLEOTIDE SEQUENCE [LARGE SCALE GENOMIC DNA]</scope>
    <source>
        <strain evidence="2">SPO-2</strain>
    </source>
</reference>
<feature type="compositionally biased region" description="Low complexity" evidence="1">
    <location>
        <begin position="74"/>
        <end position="87"/>
    </location>
</feature>
<gene>
    <name evidence="2" type="ORF">LOD99_7257</name>
</gene>
<dbReference type="EMBL" id="JAKMXF010000299">
    <property type="protein sequence ID" value="KAI6652240.1"/>
    <property type="molecule type" value="Genomic_DNA"/>
</dbReference>
<feature type="region of interest" description="Disordered" evidence="1">
    <location>
        <begin position="405"/>
        <end position="424"/>
    </location>
</feature>
<name>A0AAV7JUS9_9METZ</name>
<dbReference type="AlphaFoldDB" id="A0AAV7JUS9"/>
<evidence type="ECO:0000313" key="3">
    <source>
        <dbReference type="Proteomes" id="UP001165289"/>
    </source>
</evidence>
<feature type="region of interest" description="Disordered" evidence="1">
    <location>
        <begin position="278"/>
        <end position="299"/>
    </location>
</feature>
<dbReference type="Proteomes" id="UP001165289">
    <property type="component" value="Unassembled WGS sequence"/>
</dbReference>
<organism evidence="2 3">
    <name type="scientific">Oopsacas minuta</name>
    <dbReference type="NCBI Taxonomy" id="111878"/>
    <lineage>
        <taxon>Eukaryota</taxon>
        <taxon>Metazoa</taxon>
        <taxon>Porifera</taxon>
        <taxon>Hexactinellida</taxon>
        <taxon>Hexasterophora</taxon>
        <taxon>Lyssacinosida</taxon>
        <taxon>Leucopsacidae</taxon>
        <taxon>Oopsacas</taxon>
    </lineage>
</organism>
<proteinExistence type="predicted"/>
<keyword evidence="3" id="KW-1185">Reference proteome</keyword>
<accession>A0AAV7JUS9</accession>
<protein>
    <submittedName>
        <fullName evidence="2">Uncharacterized protein</fullName>
    </submittedName>
</protein>